<organism evidence="10">
    <name type="scientific">Rhizobium rhizogenes</name>
    <name type="common">Agrobacterium rhizogenes</name>
    <dbReference type="NCBI Taxonomy" id="359"/>
    <lineage>
        <taxon>Bacteria</taxon>
        <taxon>Pseudomonadati</taxon>
        <taxon>Pseudomonadota</taxon>
        <taxon>Alphaproteobacteria</taxon>
        <taxon>Hyphomicrobiales</taxon>
        <taxon>Rhizobiaceae</taxon>
        <taxon>Rhizobium/Agrobacterium group</taxon>
        <taxon>Rhizobium</taxon>
    </lineage>
</organism>
<evidence type="ECO:0000256" key="3">
    <source>
        <dbReference type="ARBA" id="ARBA00022679"/>
    </source>
</evidence>
<gene>
    <name evidence="10" type="ORF">pC6.5d_728</name>
</gene>
<sequence>MYGRKVHQAVLDNGETLTGVTIHLADAEYDHGRTIATATVAIEPSDDVAALERRVMSAECDLFIEVIRRISLGELCLPL</sequence>
<evidence type="ECO:0000259" key="9">
    <source>
        <dbReference type="Pfam" id="PF00551"/>
    </source>
</evidence>
<feature type="domain" description="Formyl transferase N-terminal" evidence="9">
    <location>
        <begin position="2"/>
        <end position="67"/>
    </location>
</feature>
<dbReference type="PANTHER" id="PTHR43369">
    <property type="entry name" value="PHOSPHORIBOSYLGLYCINAMIDE FORMYLTRANSFERASE"/>
    <property type="match status" value="1"/>
</dbReference>
<dbReference type="GO" id="GO:0004644">
    <property type="term" value="F:phosphoribosylglycinamide formyltransferase activity"/>
    <property type="evidence" value="ECO:0007669"/>
    <property type="project" value="UniProtKB-EC"/>
</dbReference>
<keyword evidence="3 10" id="KW-0808">Transferase</keyword>
<comment type="similarity">
    <text evidence="5">Belongs to the GART family.</text>
</comment>
<evidence type="ECO:0000256" key="6">
    <source>
        <dbReference type="ARBA" id="ARBA00041324"/>
    </source>
</evidence>
<dbReference type="GO" id="GO:0005737">
    <property type="term" value="C:cytoplasm"/>
    <property type="evidence" value="ECO:0007669"/>
    <property type="project" value="TreeGrafter"/>
</dbReference>
<dbReference type="EMBL" id="MK318989">
    <property type="protein sequence ID" value="QCL10621.1"/>
    <property type="molecule type" value="Genomic_DNA"/>
</dbReference>
<dbReference type="SUPFAM" id="SSF53328">
    <property type="entry name" value="Formyltransferase"/>
    <property type="match status" value="1"/>
</dbReference>
<dbReference type="Pfam" id="PF00551">
    <property type="entry name" value="Formyl_trans_N"/>
    <property type="match status" value="1"/>
</dbReference>
<dbReference type="InterPro" id="IPR036477">
    <property type="entry name" value="Formyl_transf_N_sf"/>
</dbReference>
<evidence type="ECO:0000256" key="5">
    <source>
        <dbReference type="ARBA" id="ARBA00038440"/>
    </source>
</evidence>
<evidence type="ECO:0000256" key="7">
    <source>
        <dbReference type="ARBA" id="ARBA00041682"/>
    </source>
</evidence>
<comment type="pathway">
    <text evidence="1">Purine metabolism; IMP biosynthesis via de novo pathway; N(2)-formyl-N(1)-(5-phospho-D-ribosyl)glycinamide from N(1)-(5-phospho-D-ribosyl)glycinamide (10-formyl THF route): step 1/1.</text>
</comment>
<evidence type="ECO:0000256" key="1">
    <source>
        <dbReference type="ARBA" id="ARBA00005054"/>
    </source>
</evidence>
<name>A0A7S4ZVL4_RHIRH</name>
<dbReference type="Gene3D" id="3.40.50.170">
    <property type="entry name" value="Formyl transferase, N-terminal domain"/>
    <property type="match status" value="1"/>
</dbReference>
<reference evidence="10" key="1">
    <citation type="submission" date="2018-12" db="EMBL/GenBank/DDBJ databases">
        <title>Three Rhizobium rhizogenes strains isolated from the same crown gall tumor carry diverse plasmids.</title>
        <authorList>
            <person name="Pulawska J."/>
            <person name="Kuzmanovic N."/>
        </authorList>
    </citation>
    <scope>NUCLEOTIDE SEQUENCE</scope>
    <source>
        <strain evidence="10">C6.5</strain>
        <plasmid evidence="10">pC6.5d</plasmid>
    </source>
</reference>
<proteinExistence type="inferred from homology"/>
<dbReference type="PROSITE" id="PS00373">
    <property type="entry name" value="GART"/>
    <property type="match status" value="1"/>
</dbReference>
<dbReference type="EC" id="2.1.2.2" evidence="2"/>
<dbReference type="InterPro" id="IPR001555">
    <property type="entry name" value="GART_AS"/>
</dbReference>
<evidence type="ECO:0000313" key="10">
    <source>
        <dbReference type="EMBL" id="QCL10621.1"/>
    </source>
</evidence>
<dbReference type="GO" id="GO:0006189">
    <property type="term" value="P:'de novo' IMP biosynthetic process"/>
    <property type="evidence" value="ECO:0007669"/>
    <property type="project" value="TreeGrafter"/>
</dbReference>
<evidence type="ECO:0000256" key="4">
    <source>
        <dbReference type="ARBA" id="ARBA00022755"/>
    </source>
</evidence>
<keyword evidence="10" id="KW-0614">Plasmid</keyword>
<evidence type="ECO:0000256" key="2">
    <source>
        <dbReference type="ARBA" id="ARBA00012254"/>
    </source>
</evidence>
<dbReference type="AlphaFoldDB" id="A0A7S4ZVL4"/>
<comment type="catalytic activity">
    <reaction evidence="8">
        <text>N(1)-(5-phospho-beta-D-ribosyl)glycinamide + (6R)-10-formyltetrahydrofolate = N(2)-formyl-N(1)-(5-phospho-beta-D-ribosyl)glycinamide + (6S)-5,6,7,8-tetrahydrofolate + H(+)</text>
        <dbReference type="Rhea" id="RHEA:15053"/>
        <dbReference type="ChEBI" id="CHEBI:15378"/>
        <dbReference type="ChEBI" id="CHEBI:57453"/>
        <dbReference type="ChEBI" id="CHEBI:143788"/>
        <dbReference type="ChEBI" id="CHEBI:147286"/>
        <dbReference type="ChEBI" id="CHEBI:195366"/>
        <dbReference type="EC" id="2.1.2.2"/>
    </reaction>
</comment>
<dbReference type="PANTHER" id="PTHR43369:SF2">
    <property type="entry name" value="PHOSPHORIBOSYLGLYCINAMIDE FORMYLTRANSFERASE"/>
    <property type="match status" value="1"/>
</dbReference>
<accession>A0A7S4ZVL4</accession>
<geneLocation type="plasmid" evidence="10">
    <name>pC6.5d</name>
</geneLocation>
<keyword evidence="4" id="KW-0658">Purine biosynthesis</keyword>
<dbReference type="InterPro" id="IPR002376">
    <property type="entry name" value="Formyl_transf_N"/>
</dbReference>
<protein>
    <recommendedName>
        <fullName evidence="2">phosphoribosylglycinamide formyltransferase 1</fullName>
        <ecNumber evidence="2">2.1.2.2</ecNumber>
    </recommendedName>
    <alternativeName>
        <fullName evidence="7">5'-phosphoribosylglycinamide transformylase</fullName>
    </alternativeName>
    <alternativeName>
        <fullName evidence="6">GAR transformylase</fullName>
    </alternativeName>
</protein>
<evidence type="ECO:0000256" key="8">
    <source>
        <dbReference type="ARBA" id="ARBA00047664"/>
    </source>
</evidence>